<keyword evidence="2" id="KW-1185">Reference proteome</keyword>
<evidence type="ECO:0008006" key="3">
    <source>
        <dbReference type="Google" id="ProtNLM"/>
    </source>
</evidence>
<dbReference type="OrthoDB" id="1798772at2"/>
<organism evidence="1 2">
    <name type="scientific">Desulfosporosinus hippei DSM 8344</name>
    <dbReference type="NCBI Taxonomy" id="1121419"/>
    <lineage>
        <taxon>Bacteria</taxon>
        <taxon>Bacillati</taxon>
        <taxon>Bacillota</taxon>
        <taxon>Clostridia</taxon>
        <taxon>Eubacteriales</taxon>
        <taxon>Desulfitobacteriaceae</taxon>
        <taxon>Desulfosporosinus</taxon>
    </lineage>
</organism>
<proteinExistence type="predicted"/>
<accession>A0A1G8IE56</accession>
<dbReference type="AlphaFoldDB" id="A0A1G8IE56"/>
<dbReference type="EMBL" id="FNCP01000028">
    <property type="protein sequence ID" value="SDI17173.1"/>
    <property type="molecule type" value="Genomic_DNA"/>
</dbReference>
<dbReference type="STRING" id="1121419.SAMN05443529_12850"/>
<dbReference type="Proteomes" id="UP000198656">
    <property type="component" value="Unassembled WGS sequence"/>
</dbReference>
<name>A0A1G8IE56_9FIRM</name>
<reference evidence="2" key="1">
    <citation type="submission" date="2016-10" db="EMBL/GenBank/DDBJ databases">
        <authorList>
            <person name="Varghese N."/>
            <person name="Submissions S."/>
        </authorList>
    </citation>
    <scope>NUCLEOTIDE SEQUENCE [LARGE SCALE GENOMIC DNA]</scope>
    <source>
        <strain evidence="2">DSM 8344</strain>
    </source>
</reference>
<protein>
    <recommendedName>
        <fullName evidence="3">Adenylate cyclase</fullName>
    </recommendedName>
</protein>
<evidence type="ECO:0000313" key="2">
    <source>
        <dbReference type="Proteomes" id="UP000198656"/>
    </source>
</evidence>
<dbReference type="RefSeq" id="WP_092335251.1">
    <property type="nucleotide sequence ID" value="NZ_FNCP01000028.1"/>
</dbReference>
<sequence>MSFLIRTKGDVLKFALPLYDYLSQHGHAAEANAMANLVDSCYPQDTQAFDAYQRAFQQIRETVHDLPPQYLLALDDALRILQNN</sequence>
<gene>
    <name evidence="1" type="ORF">SAMN05443529_12850</name>
</gene>
<evidence type="ECO:0000313" key="1">
    <source>
        <dbReference type="EMBL" id="SDI17173.1"/>
    </source>
</evidence>